<evidence type="ECO:0000313" key="6">
    <source>
        <dbReference type="EMBL" id="PHH76327.1"/>
    </source>
</evidence>
<name>A0A2C5Z5N7_9HYPO</name>
<evidence type="ECO:0000256" key="3">
    <source>
        <dbReference type="ARBA" id="ARBA00022679"/>
    </source>
</evidence>
<dbReference type="GO" id="GO:0004644">
    <property type="term" value="F:phosphoribosylglycinamide formyltransferase activity"/>
    <property type="evidence" value="ECO:0007669"/>
    <property type="project" value="UniProtKB-EC"/>
</dbReference>
<dbReference type="InterPro" id="IPR004607">
    <property type="entry name" value="GART"/>
</dbReference>
<reference evidence="6 7" key="1">
    <citation type="submission" date="2017-06" db="EMBL/GenBank/DDBJ databases">
        <title>Ant-infecting Ophiocordyceps genomes reveal a high diversity of potential behavioral manipulation genes and a possible major role for enterotoxins.</title>
        <authorList>
            <person name="De Bekker C."/>
            <person name="Evans H.C."/>
            <person name="Brachmann A."/>
            <person name="Hughes D.P."/>
        </authorList>
    </citation>
    <scope>NUCLEOTIDE SEQUENCE [LARGE SCALE GENOMIC DNA]</scope>
    <source>
        <strain evidence="6 7">Map16</strain>
    </source>
</reference>
<comment type="caution">
    <text evidence="6">The sequence shown here is derived from an EMBL/GenBank/DDBJ whole genome shotgun (WGS) entry which is preliminary data.</text>
</comment>
<evidence type="ECO:0000313" key="7">
    <source>
        <dbReference type="Proteomes" id="UP000226431"/>
    </source>
</evidence>
<evidence type="ECO:0000256" key="4">
    <source>
        <dbReference type="ARBA" id="ARBA00022755"/>
    </source>
</evidence>
<gene>
    <name evidence="6" type="ORF">CDD80_1596</name>
</gene>
<dbReference type="PANTHER" id="PTHR43369:SF2">
    <property type="entry name" value="PHOSPHORIBOSYLGLYCINAMIDE FORMYLTRANSFERASE"/>
    <property type="match status" value="1"/>
</dbReference>
<dbReference type="OrthoDB" id="5575075at2759"/>
<dbReference type="InterPro" id="IPR036477">
    <property type="entry name" value="Formyl_transf_N_sf"/>
</dbReference>
<evidence type="ECO:0000256" key="1">
    <source>
        <dbReference type="ARBA" id="ARBA00005054"/>
    </source>
</evidence>
<evidence type="ECO:0000256" key="2">
    <source>
        <dbReference type="ARBA" id="ARBA00012254"/>
    </source>
</evidence>
<dbReference type="NCBIfam" id="TIGR00639">
    <property type="entry name" value="PurN"/>
    <property type="match status" value="1"/>
</dbReference>
<evidence type="ECO:0000259" key="5">
    <source>
        <dbReference type="Pfam" id="PF00551"/>
    </source>
</evidence>
<proteinExistence type="predicted"/>
<organism evidence="6 7">
    <name type="scientific">Ophiocordyceps camponoti-rufipedis</name>
    <dbReference type="NCBI Taxonomy" id="2004952"/>
    <lineage>
        <taxon>Eukaryota</taxon>
        <taxon>Fungi</taxon>
        <taxon>Dikarya</taxon>
        <taxon>Ascomycota</taxon>
        <taxon>Pezizomycotina</taxon>
        <taxon>Sordariomycetes</taxon>
        <taxon>Hypocreomycetidae</taxon>
        <taxon>Hypocreales</taxon>
        <taxon>Ophiocordycipitaceae</taxon>
        <taxon>Ophiocordyceps</taxon>
    </lineage>
</organism>
<dbReference type="SUPFAM" id="SSF53328">
    <property type="entry name" value="Formyltransferase"/>
    <property type="match status" value="1"/>
</dbReference>
<protein>
    <recommendedName>
        <fullName evidence="2">phosphoribosylglycinamide formyltransferase 1</fullName>
        <ecNumber evidence="2">2.1.2.2</ecNumber>
    </recommendedName>
</protein>
<feature type="domain" description="Formyl transferase N-terminal" evidence="5">
    <location>
        <begin position="6"/>
        <end position="211"/>
    </location>
</feature>
<dbReference type="EC" id="2.1.2.2" evidence="2"/>
<keyword evidence="4" id="KW-0658">Purine biosynthesis</keyword>
<dbReference type="InterPro" id="IPR002376">
    <property type="entry name" value="Formyl_transf_N"/>
</dbReference>
<keyword evidence="3" id="KW-0808">Transferase</keyword>
<dbReference type="Pfam" id="PF00551">
    <property type="entry name" value="Formyl_trans_N"/>
    <property type="match status" value="1"/>
</dbReference>
<dbReference type="GO" id="GO:0005737">
    <property type="term" value="C:cytoplasm"/>
    <property type="evidence" value="ECO:0007669"/>
    <property type="project" value="TreeGrafter"/>
</dbReference>
<dbReference type="EMBL" id="NJES01000169">
    <property type="protein sequence ID" value="PHH76327.1"/>
    <property type="molecule type" value="Genomic_DNA"/>
</dbReference>
<dbReference type="GO" id="GO:0006189">
    <property type="term" value="P:'de novo' IMP biosynthetic process"/>
    <property type="evidence" value="ECO:0007669"/>
    <property type="project" value="InterPro"/>
</dbReference>
<sequence>MTSCCKIVVLASGSGSNFEALCDGLADGRIRDAAIIRLVVNRAAAGATARADRRGVPWEYFNLVSHGFQAKGERDPVRVRQARDQYDAALAARLLALSERPDLVVLAGWMYVFGPRFLEPLAEAGVKVINLHPALPGRYDGAQAIERAYQDFRAGRLERNTTGVMVHYVIQEVDRGEAIVTREVECKPDDNLERLKARMHAVEHELIVEATGRVVAELASRRRGP</sequence>
<dbReference type="PANTHER" id="PTHR43369">
    <property type="entry name" value="PHOSPHORIBOSYLGLYCINAMIDE FORMYLTRANSFERASE"/>
    <property type="match status" value="1"/>
</dbReference>
<dbReference type="AlphaFoldDB" id="A0A2C5Z5N7"/>
<comment type="pathway">
    <text evidence="1">Purine metabolism; IMP biosynthesis via de novo pathway; N(2)-formyl-N(1)-(5-phospho-D-ribosyl)glycinamide from N(1)-(5-phospho-D-ribosyl)glycinamide (10-formyl THF route): step 1/1.</text>
</comment>
<keyword evidence="7" id="KW-1185">Reference proteome</keyword>
<dbReference type="Proteomes" id="UP000226431">
    <property type="component" value="Unassembled WGS sequence"/>
</dbReference>
<dbReference type="Gene3D" id="3.40.50.170">
    <property type="entry name" value="Formyl transferase, N-terminal domain"/>
    <property type="match status" value="1"/>
</dbReference>
<dbReference type="STRING" id="2004952.A0A2C5Z5N7"/>
<accession>A0A2C5Z5N7</accession>